<organism evidence="1 2">
    <name type="scientific">Sulfolobales Beppu filamentous virus 2</name>
    <dbReference type="NCBI Taxonomy" id="2493123"/>
    <lineage>
        <taxon>Viruses</taxon>
        <taxon>Adnaviria</taxon>
        <taxon>Zilligvirae</taxon>
        <taxon>Taleaviricota</taxon>
        <taxon>Tokiviricetes</taxon>
        <taxon>Ligamenvirales</taxon>
        <taxon>Lipothrixviridae</taxon>
        <taxon>Alphalipothrixvirus</taxon>
        <taxon>Alphalipothrixvirus umijigokuense</taxon>
    </lineage>
</organism>
<dbReference type="Proteomes" id="UP000277749">
    <property type="component" value="Segment"/>
</dbReference>
<evidence type="ECO:0000313" key="1">
    <source>
        <dbReference type="EMBL" id="AZI75817.1"/>
    </source>
</evidence>
<evidence type="ECO:0000313" key="2">
    <source>
        <dbReference type="Proteomes" id="UP000277749"/>
    </source>
</evidence>
<dbReference type="EMBL" id="MK064563">
    <property type="protein sequence ID" value="AZI75817.1"/>
    <property type="molecule type" value="Genomic_DNA"/>
</dbReference>
<proteinExistence type="predicted"/>
<reference evidence="1 2" key="1">
    <citation type="journal article" date="2018" name="Environ. Microbiol.">
        <title>New archaeal viruses discovered by metagenomic analysis of viral communities in enrichment cultures.</title>
        <authorList>
            <person name="Liu Y."/>
            <person name="Brandt D."/>
            <person name="Ishino S."/>
            <person name="Ishino Y."/>
            <person name="Koonin E.V."/>
            <person name="Kalinowski J."/>
            <person name="Krupovic M."/>
            <person name="Prangishvili D."/>
        </authorList>
    </citation>
    <scope>NUCLEOTIDE SEQUENCE [LARGE SCALE GENOMIC DNA]</scope>
</reference>
<keyword evidence="2" id="KW-1185">Reference proteome</keyword>
<sequence>MVYQLSPVFGALLKNTLSIKWSIITTSGSTITPSPILYYLENQNTLYAILVDQSTNTYTTSAVSLTVNGGQSVYLPVSLTKQPYQTLVIAVEITITRQSWDNFTAQDILLAMMGDLYSWTARLQYDLVTYNTVAHTTSGKTTYSCVSTAVSSSATHTTQLSVVTTEPSTLLQSSITLGSCQKLVAQYLYISDSEGNVNTTSISNLNSNICPYGRTCTTVFKMFFINI</sequence>
<name>A0A3S8NEW7_9VIRU</name>
<protein>
    <submittedName>
        <fullName evidence="1">Uncharacterized protein</fullName>
    </submittedName>
</protein>
<gene>
    <name evidence="1" type="ORF">SBFV2_gp50</name>
</gene>
<accession>A0A3S8NEW7</accession>